<dbReference type="OrthoDB" id="8585740at2"/>
<evidence type="ECO:0000256" key="4">
    <source>
        <dbReference type="ARBA" id="ARBA00022989"/>
    </source>
</evidence>
<comment type="subcellular location">
    <subcellularLocation>
        <location evidence="1">Cell membrane</location>
        <topology evidence="1">Multi-pass membrane protein</topology>
    </subcellularLocation>
</comment>
<dbReference type="InterPro" id="IPR012809">
    <property type="entry name" value="ECF_CbiQ"/>
</dbReference>
<dbReference type="InterPro" id="IPR051611">
    <property type="entry name" value="ECF_transporter_component"/>
</dbReference>
<dbReference type="GO" id="GO:0043190">
    <property type="term" value="C:ATP-binding cassette (ABC) transporter complex"/>
    <property type="evidence" value="ECO:0007669"/>
    <property type="project" value="InterPro"/>
</dbReference>
<keyword evidence="5 6" id="KW-0472">Membrane</keyword>
<feature type="transmembrane region" description="Helical" evidence="6">
    <location>
        <begin position="71"/>
        <end position="88"/>
    </location>
</feature>
<evidence type="ECO:0000313" key="8">
    <source>
        <dbReference type="Proteomes" id="UP000046155"/>
    </source>
</evidence>
<dbReference type="GO" id="GO:0006824">
    <property type="term" value="P:cobalt ion transport"/>
    <property type="evidence" value="ECO:0007669"/>
    <property type="project" value="InterPro"/>
</dbReference>
<dbReference type="Pfam" id="PF02361">
    <property type="entry name" value="CbiQ"/>
    <property type="match status" value="1"/>
</dbReference>
<dbReference type="CDD" id="cd16914">
    <property type="entry name" value="EcfT"/>
    <property type="match status" value="1"/>
</dbReference>
<evidence type="ECO:0000256" key="2">
    <source>
        <dbReference type="ARBA" id="ARBA00022475"/>
    </source>
</evidence>
<dbReference type="PANTHER" id="PTHR34857:SF2">
    <property type="entry name" value="SLL0384 PROTEIN"/>
    <property type="match status" value="1"/>
</dbReference>
<evidence type="ECO:0000256" key="1">
    <source>
        <dbReference type="ARBA" id="ARBA00004651"/>
    </source>
</evidence>
<keyword evidence="2" id="KW-1003">Cell membrane</keyword>
<dbReference type="RefSeq" id="WP_052835262.1">
    <property type="nucleotide sequence ID" value="NZ_CDRZ01000047.1"/>
</dbReference>
<gene>
    <name evidence="7" type="ORF">SSCH_1400002</name>
</gene>
<evidence type="ECO:0000256" key="5">
    <source>
        <dbReference type="ARBA" id="ARBA00023136"/>
    </source>
</evidence>
<accession>A0A0B7MBY1</accession>
<sequence length="239" mass="26957">MRSPELERYAELNSPVHNWDPRVKIISCIIFLCTIAATGKPSSALAALVATGVLVIISRIPLGFVLGQVKYVIYFLLPLCVIILFSYQEGPVLAKVAFLTVTEGGCKKAALLFLRPLAMVLLIFPMLGTMRFDEAINAMESIKVPSNLLQVFAFTYRYIFVLMDEIRRMQRAQAARCFQNKLSLSFLRTMGMFIGMIFIRAHERAERVIRAMLSRGYDGKTKVLHQFNIHPSDLAKASY</sequence>
<feature type="transmembrane region" description="Helical" evidence="6">
    <location>
        <begin position="109"/>
        <end position="127"/>
    </location>
</feature>
<evidence type="ECO:0000256" key="6">
    <source>
        <dbReference type="SAM" id="Phobius"/>
    </source>
</evidence>
<keyword evidence="8" id="KW-1185">Reference proteome</keyword>
<name>A0A0B7MBY1_9FIRM</name>
<proteinExistence type="predicted"/>
<dbReference type="NCBIfam" id="TIGR02454">
    <property type="entry name" value="ECF_T_CbiQ"/>
    <property type="match status" value="1"/>
</dbReference>
<dbReference type="AlphaFoldDB" id="A0A0B7MBY1"/>
<dbReference type="PANTHER" id="PTHR34857">
    <property type="entry name" value="SLL0384 PROTEIN"/>
    <property type="match status" value="1"/>
</dbReference>
<dbReference type="EMBL" id="CDRZ01000047">
    <property type="protein sequence ID" value="CEO88039.1"/>
    <property type="molecule type" value="Genomic_DNA"/>
</dbReference>
<evidence type="ECO:0000313" key="7">
    <source>
        <dbReference type="EMBL" id="CEO88039.1"/>
    </source>
</evidence>
<evidence type="ECO:0000256" key="3">
    <source>
        <dbReference type="ARBA" id="ARBA00022692"/>
    </source>
</evidence>
<dbReference type="Proteomes" id="UP000046155">
    <property type="component" value="Unassembled WGS sequence"/>
</dbReference>
<dbReference type="InterPro" id="IPR003339">
    <property type="entry name" value="ABC/ECF_trnsptr_transmembrane"/>
</dbReference>
<keyword evidence="3 6" id="KW-0812">Transmembrane</keyword>
<feature type="transmembrane region" description="Helical" evidence="6">
    <location>
        <begin position="184"/>
        <end position="202"/>
    </location>
</feature>
<organism evidence="7 8">
    <name type="scientific">Syntrophaceticus schinkii</name>
    <dbReference type="NCBI Taxonomy" id="499207"/>
    <lineage>
        <taxon>Bacteria</taxon>
        <taxon>Bacillati</taxon>
        <taxon>Bacillota</taxon>
        <taxon>Clostridia</taxon>
        <taxon>Thermoanaerobacterales</taxon>
        <taxon>Thermoanaerobacterales Family III. Incertae Sedis</taxon>
        <taxon>Syntrophaceticus</taxon>
    </lineage>
</organism>
<keyword evidence="4 6" id="KW-1133">Transmembrane helix</keyword>
<feature type="transmembrane region" description="Helical" evidence="6">
    <location>
        <begin position="147"/>
        <end position="163"/>
    </location>
</feature>
<reference evidence="8" key="1">
    <citation type="submission" date="2015-01" db="EMBL/GenBank/DDBJ databases">
        <authorList>
            <person name="Manzoor Shahid"/>
            <person name="Zubair Saima"/>
        </authorList>
    </citation>
    <scope>NUCLEOTIDE SEQUENCE [LARGE SCALE GENOMIC DNA]</scope>
    <source>
        <strain evidence="8">Sp3</strain>
    </source>
</reference>
<feature type="transmembrane region" description="Helical" evidence="6">
    <location>
        <begin position="45"/>
        <end position="65"/>
    </location>
</feature>
<protein>
    <submittedName>
        <fullName evidence="7">Putative Cobalt ABC transporter, inner membrane subunit CbiQ</fullName>
    </submittedName>
</protein>